<organism evidence="2 3">
    <name type="scientific">Mesorhizobium temperatum</name>
    <dbReference type="NCBI Taxonomy" id="241416"/>
    <lineage>
        <taxon>Bacteria</taxon>
        <taxon>Pseudomonadati</taxon>
        <taxon>Pseudomonadota</taxon>
        <taxon>Alphaproteobacteria</taxon>
        <taxon>Hyphomicrobiales</taxon>
        <taxon>Phyllobacteriaceae</taxon>
        <taxon>Mesorhizobium</taxon>
    </lineage>
</organism>
<evidence type="ECO:0000313" key="2">
    <source>
        <dbReference type="EMBL" id="PAQ12271.1"/>
    </source>
</evidence>
<evidence type="ECO:0000313" key="3">
    <source>
        <dbReference type="Proteomes" id="UP000216442"/>
    </source>
</evidence>
<reference evidence="2 3" key="1">
    <citation type="submission" date="2017-08" db="EMBL/GenBank/DDBJ databases">
        <title>Mesorhizobium wenxinae sp. nov., a novel rhizobial species isolated from root nodules of chickpea (Cicer arietinum L.).</title>
        <authorList>
            <person name="Zhang J."/>
        </authorList>
    </citation>
    <scope>NUCLEOTIDE SEQUENCE [LARGE SCALE GENOMIC DNA]</scope>
    <source>
        <strain evidence="2 3">SDW018</strain>
    </source>
</reference>
<protein>
    <submittedName>
        <fullName evidence="2">Uncharacterized protein</fullName>
    </submittedName>
</protein>
<comment type="caution">
    <text evidence="2">The sequence shown here is derived from an EMBL/GenBank/DDBJ whole genome shotgun (WGS) entry which is preliminary data.</text>
</comment>
<sequence>MSDGVVAERSRRTSCLECVVHHLGLALGGRPAASIAKRLMVPVSNDTLLRPGSRAATPSPPLRHNRRRGHVRLFRSPDDR</sequence>
<feature type="region of interest" description="Disordered" evidence="1">
    <location>
        <begin position="48"/>
        <end position="80"/>
    </location>
</feature>
<proteinExistence type="predicted"/>
<dbReference type="OrthoDB" id="46712at2"/>
<dbReference type="AlphaFoldDB" id="A0A271LVS7"/>
<dbReference type="EMBL" id="NPKJ01000006">
    <property type="protein sequence ID" value="PAQ12271.1"/>
    <property type="molecule type" value="Genomic_DNA"/>
</dbReference>
<keyword evidence="3" id="KW-1185">Reference proteome</keyword>
<dbReference type="Proteomes" id="UP000216442">
    <property type="component" value="Unassembled WGS sequence"/>
</dbReference>
<accession>A0A271LVS7</accession>
<name>A0A271LVS7_9HYPH</name>
<feature type="compositionally biased region" description="Basic residues" evidence="1">
    <location>
        <begin position="63"/>
        <end position="73"/>
    </location>
</feature>
<gene>
    <name evidence="2" type="ORF">CIT26_01395</name>
</gene>
<evidence type="ECO:0000256" key="1">
    <source>
        <dbReference type="SAM" id="MobiDB-lite"/>
    </source>
</evidence>